<protein>
    <submittedName>
        <fullName evidence="2">Secreted protein</fullName>
    </submittedName>
</protein>
<evidence type="ECO:0000313" key="1">
    <source>
        <dbReference type="Proteomes" id="UP000095287"/>
    </source>
</evidence>
<evidence type="ECO:0000313" key="2">
    <source>
        <dbReference type="WBParaSite" id="L893_g17421.t2"/>
    </source>
</evidence>
<keyword evidence="1" id="KW-1185">Reference proteome</keyword>
<proteinExistence type="predicted"/>
<dbReference type="AlphaFoldDB" id="A0A1I7YLT7"/>
<organism evidence="1 2">
    <name type="scientific">Steinernema glaseri</name>
    <dbReference type="NCBI Taxonomy" id="37863"/>
    <lineage>
        <taxon>Eukaryota</taxon>
        <taxon>Metazoa</taxon>
        <taxon>Ecdysozoa</taxon>
        <taxon>Nematoda</taxon>
        <taxon>Chromadorea</taxon>
        <taxon>Rhabditida</taxon>
        <taxon>Tylenchina</taxon>
        <taxon>Panagrolaimomorpha</taxon>
        <taxon>Strongyloidoidea</taxon>
        <taxon>Steinernematidae</taxon>
        <taxon>Steinernema</taxon>
    </lineage>
</organism>
<dbReference type="WBParaSite" id="L893_g17421.t2">
    <property type="protein sequence ID" value="L893_g17421.t2"/>
    <property type="gene ID" value="L893_g17421"/>
</dbReference>
<sequence length="157" mass="17083">MVSTAMNSNRSDTILHMVFSHGTPLTAVVNKYTLASILAVTTLASYSKCHIILRLMFRALASVISASAYKAYGRPFTMCTLQMRTPPTSTSMMSGRVSIVMHNNKTAYCGFHPSNRPNCSSAMLSTTNFHVWCKGGPFLTVSAKECGMQCGYTYIGA</sequence>
<accession>A0A1I7YLT7</accession>
<dbReference type="Proteomes" id="UP000095287">
    <property type="component" value="Unplaced"/>
</dbReference>
<name>A0A1I7YLT7_9BILA</name>
<reference evidence="2" key="1">
    <citation type="submission" date="2016-11" db="UniProtKB">
        <authorList>
            <consortium name="WormBaseParasite"/>
        </authorList>
    </citation>
    <scope>IDENTIFICATION</scope>
</reference>